<gene>
    <name evidence="2" type="ORF">GCM10011386_36510</name>
</gene>
<reference evidence="3" key="1">
    <citation type="journal article" date="2019" name="Int. J. Syst. Evol. Microbiol.">
        <title>The Global Catalogue of Microorganisms (GCM) 10K type strain sequencing project: providing services to taxonomists for standard genome sequencing and annotation.</title>
        <authorList>
            <consortium name="The Broad Institute Genomics Platform"/>
            <consortium name="The Broad Institute Genome Sequencing Center for Infectious Disease"/>
            <person name="Wu L."/>
            <person name="Ma J."/>
        </authorList>
    </citation>
    <scope>NUCLEOTIDE SEQUENCE [LARGE SCALE GENOMIC DNA]</scope>
    <source>
        <strain evidence="3">CGMCC 1.15342</strain>
    </source>
</reference>
<protein>
    <recommendedName>
        <fullName evidence="4">Erythromycin esterase homolog</fullName>
    </recommendedName>
</protein>
<name>A0ABQ1MIM7_9SPHI</name>
<dbReference type="SUPFAM" id="SSF159501">
    <property type="entry name" value="EreA/ChaN-like"/>
    <property type="match status" value="1"/>
</dbReference>
<dbReference type="EMBL" id="BMIK01000016">
    <property type="protein sequence ID" value="GGC41163.1"/>
    <property type="molecule type" value="Genomic_DNA"/>
</dbReference>
<evidence type="ECO:0008006" key="4">
    <source>
        <dbReference type="Google" id="ProtNLM"/>
    </source>
</evidence>
<keyword evidence="1" id="KW-0175">Coiled coil</keyword>
<dbReference type="Proteomes" id="UP000597338">
    <property type="component" value="Unassembled WGS sequence"/>
</dbReference>
<evidence type="ECO:0000313" key="3">
    <source>
        <dbReference type="Proteomes" id="UP000597338"/>
    </source>
</evidence>
<evidence type="ECO:0000256" key="1">
    <source>
        <dbReference type="SAM" id="Coils"/>
    </source>
</evidence>
<evidence type="ECO:0000313" key="2">
    <source>
        <dbReference type="EMBL" id="GGC41163.1"/>
    </source>
</evidence>
<feature type="coiled-coil region" evidence="1">
    <location>
        <begin position="175"/>
        <end position="202"/>
    </location>
</feature>
<comment type="caution">
    <text evidence="2">The sequence shown here is derived from an EMBL/GenBank/DDBJ whole genome shotgun (WGS) entry which is preliminary data.</text>
</comment>
<sequence length="485" mass="55254">MYGNVVYNDSVSLFFPSFGDVVYERDARRLRRLLRNVPLAPGDSLVLWGNTAAPPYYSFALTVNEACNGEMPSMDPAFFYRDTCVSGKWFRFIGRAGGDNDRISVDKDLTDIWGRMGLDSLTGDRFGSPFTITGTPTNKLYAVLDNLLQFPVYTEQEQWNKTQLVLTYASFLGDHEAYRRELAALEARMEVDSAALRTLETEPKIRGDDALASIVAESRNRQLVMINENHFYPTHRLLVYDLLDSLRAAGFQYLALEALDPRQEETVNRTRQVDLHTGFYIQEQHYARMVRKALELGFTLISYENTDPAIDREVGQATNLYEKTFAKDPHAKVLVHAGMSHIFELPDSDGRKWMAAHFRERYGIDPLTIDQNGFKNLHSLAEDTYQLVRSDRFDSHRLRSVDYHVINGRSVAAPVGQEYLVYKNPRRDSVQVLLFLTDKPANIAVPTEVPYFTTVVPGRSKTRIPKVPGKPVLMVAYDRQGNRVN</sequence>
<organism evidence="2 3">
    <name type="scientific">Parapedobacter defluvii</name>
    <dbReference type="NCBI Taxonomy" id="2045106"/>
    <lineage>
        <taxon>Bacteria</taxon>
        <taxon>Pseudomonadati</taxon>
        <taxon>Bacteroidota</taxon>
        <taxon>Sphingobacteriia</taxon>
        <taxon>Sphingobacteriales</taxon>
        <taxon>Sphingobacteriaceae</taxon>
        <taxon>Parapedobacter</taxon>
    </lineage>
</organism>
<proteinExistence type="predicted"/>
<accession>A0ABQ1MIM7</accession>
<keyword evidence="3" id="KW-1185">Reference proteome</keyword>